<evidence type="ECO:0008006" key="4">
    <source>
        <dbReference type="Google" id="ProtNLM"/>
    </source>
</evidence>
<dbReference type="InterPro" id="IPR006616">
    <property type="entry name" value="DM9_repeat"/>
</dbReference>
<dbReference type="PANTHER" id="PTHR31649">
    <property type="entry name" value="AGAP009604-PA"/>
    <property type="match status" value="1"/>
</dbReference>
<reference evidence="3" key="1">
    <citation type="submission" date="2013-02" db="EMBL/GenBank/DDBJ databases">
        <authorList>
            <person name="Hughes D."/>
        </authorList>
    </citation>
    <scope>NUCLEOTIDE SEQUENCE</scope>
    <source>
        <strain>Durham</strain>
        <strain evidence="3">NC isolate 2 -- Noor lab</strain>
    </source>
</reference>
<evidence type="ECO:0000256" key="1">
    <source>
        <dbReference type="SAM" id="MobiDB-lite"/>
    </source>
</evidence>
<name>T1H389_MEGSC</name>
<feature type="region of interest" description="Disordered" evidence="1">
    <location>
        <begin position="230"/>
        <end position="256"/>
    </location>
</feature>
<dbReference type="OMA" id="NNGEEHR"/>
<dbReference type="EnsemblMetazoa" id="MESCA010708-RA">
    <property type="protein sequence ID" value="MESCA010708-PA"/>
    <property type="gene ID" value="MESCA010708"/>
</dbReference>
<evidence type="ECO:0000313" key="2">
    <source>
        <dbReference type="EnsemblMetazoa" id="MESCA010708-PA"/>
    </source>
</evidence>
<dbReference type="AlphaFoldDB" id="T1H389"/>
<dbReference type="EMBL" id="CAQQ02035754">
    <property type="status" value="NOT_ANNOTATED_CDS"/>
    <property type="molecule type" value="Genomic_DNA"/>
</dbReference>
<sequence>SLTPGKVHPSHGCLYLPYGGQEQRLDGYEVLVEREQWVQCDVNSMPPNAFLAGHDSDGTPIYVGRAYHSGDILPAKVVPSKNKAYVAFGGVEHEKYDIEVLTAGGCLHWVPASNGFVPPNAIESGNTSDGEPLYIGRGHYHGSLTPGKVHPSHGCLYIPYGGAEHRLDDYEVLSCPSFPSRFRLNPKVRKKFFVTVSKAKASIEDVELRIFLEEQNEIRRKVRLTISYKPSNENIPDDSQPEEWVTNGRTPKGVWP</sequence>
<evidence type="ECO:0000313" key="3">
    <source>
        <dbReference type="Proteomes" id="UP000015102"/>
    </source>
</evidence>
<dbReference type="Proteomes" id="UP000015102">
    <property type="component" value="Unassembled WGS sequence"/>
</dbReference>
<dbReference type="STRING" id="36166.T1H389"/>
<reference evidence="2" key="2">
    <citation type="submission" date="2015-06" db="UniProtKB">
        <authorList>
            <consortium name="EnsemblMetazoa"/>
        </authorList>
    </citation>
    <scope>IDENTIFICATION</scope>
</reference>
<protein>
    <recommendedName>
        <fullName evidence="4">DUF3421 domain-containing protein</fullName>
    </recommendedName>
</protein>
<keyword evidence="3" id="KW-1185">Reference proteome</keyword>
<dbReference type="HOGENOM" id="CLU_1088081_0_0_1"/>
<organism evidence="2 3">
    <name type="scientific">Megaselia scalaris</name>
    <name type="common">Humpbacked fly</name>
    <name type="synonym">Phora scalaris</name>
    <dbReference type="NCBI Taxonomy" id="36166"/>
    <lineage>
        <taxon>Eukaryota</taxon>
        <taxon>Metazoa</taxon>
        <taxon>Ecdysozoa</taxon>
        <taxon>Arthropoda</taxon>
        <taxon>Hexapoda</taxon>
        <taxon>Insecta</taxon>
        <taxon>Pterygota</taxon>
        <taxon>Neoptera</taxon>
        <taxon>Endopterygota</taxon>
        <taxon>Diptera</taxon>
        <taxon>Brachycera</taxon>
        <taxon>Muscomorpha</taxon>
        <taxon>Platypezoidea</taxon>
        <taxon>Phoridae</taxon>
        <taxon>Megaseliini</taxon>
        <taxon>Megaselia</taxon>
    </lineage>
</organism>
<dbReference type="PANTHER" id="PTHR31649:SF10">
    <property type="entry name" value="IP19903P-RELATED"/>
    <property type="match status" value="1"/>
</dbReference>
<accession>T1H389</accession>
<proteinExistence type="predicted"/>
<dbReference type="SMART" id="SM00696">
    <property type="entry name" value="DM9"/>
    <property type="match status" value="3"/>
</dbReference>
<dbReference type="Pfam" id="PF11901">
    <property type="entry name" value="DM9"/>
    <property type="match status" value="1"/>
</dbReference>
<dbReference type="EMBL" id="CAQQ02035755">
    <property type="status" value="NOT_ANNOTATED_CDS"/>
    <property type="molecule type" value="Genomic_DNA"/>
</dbReference>